<evidence type="ECO:0000313" key="4">
    <source>
        <dbReference type="Proteomes" id="UP000013525"/>
    </source>
</evidence>
<evidence type="ECO:0000313" key="3">
    <source>
        <dbReference type="EMBL" id="EOM77044.1"/>
    </source>
</evidence>
<organism evidence="3 4">
    <name type="scientific">Rhodococcus rhodnii LMG 5362</name>
    <dbReference type="NCBI Taxonomy" id="1273125"/>
    <lineage>
        <taxon>Bacteria</taxon>
        <taxon>Bacillati</taxon>
        <taxon>Actinomycetota</taxon>
        <taxon>Actinomycetes</taxon>
        <taxon>Mycobacteriales</taxon>
        <taxon>Nocardiaceae</taxon>
        <taxon>Rhodococcus</taxon>
    </lineage>
</organism>
<dbReference type="RefSeq" id="WP_010837727.1">
    <property type="nucleotide sequence ID" value="NZ_APMY01000054.1"/>
</dbReference>
<proteinExistence type="predicted"/>
<dbReference type="PRINTS" id="PR00598">
    <property type="entry name" value="HTHMARR"/>
</dbReference>
<dbReference type="PANTHER" id="PTHR33164:SF104">
    <property type="entry name" value="TRANSCRIPTIONAL REGULATORY PROTEIN"/>
    <property type="match status" value="1"/>
</dbReference>
<dbReference type="eggNOG" id="COG1846">
    <property type="taxonomic scope" value="Bacteria"/>
</dbReference>
<dbReference type="PANTHER" id="PTHR33164">
    <property type="entry name" value="TRANSCRIPTIONAL REGULATOR, MARR FAMILY"/>
    <property type="match status" value="1"/>
</dbReference>
<evidence type="ECO:0000259" key="2">
    <source>
        <dbReference type="PROSITE" id="PS50995"/>
    </source>
</evidence>
<keyword evidence="4" id="KW-1185">Reference proteome</keyword>
<sequence>MSESATRPDDAYRDDAHGADEHSDSPDFTDRVRAEWQRAYPEVDTTPIAVMGRITRIGAQALHQLDRALAATGLTRSEFEILTRLARSDRPVRASELTEATLQSAAATTKQIDSLAGRGLVGRQRFERDGRVVLVALTDDGCAIVDREFPRRLERDRRLLDGLTQDELDALADLLRKVGRNLER</sequence>
<protein>
    <submittedName>
        <fullName evidence="3">MarR family transcriptional regulator</fullName>
    </submittedName>
</protein>
<dbReference type="InterPro" id="IPR039422">
    <property type="entry name" value="MarR/SlyA-like"/>
</dbReference>
<dbReference type="Proteomes" id="UP000013525">
    <property type="component" value="Unassembled WGS sequence"/>
</dbReference>
<dbReference type="GO" id="GO:0006950">
    <property type="term" value="P:response to stress"/>
    <property type="evidence" value="ECO:0007669"/>
    <property type="project" value="TreeGrafter"/>
</dbReference>
<dbReference type="InterPro" id="IPR000835">
    <property type="entry name" value="HTH_MarR-typ"/>
</dbReference>
<dbReference type="AlphaFoldDB" id="R7WSM5"/>
<dbReference type="InterPro" id="IPR036390">
    <property type="entry name" value="WH_DNA-bd_sf"/>
</dbReference>
<dbReference type="PATRIC" id="fig|1273125.3.peg.1605"/>
<dbReference type="PROSITE" id="PS50995">
    <property type="entry name" value="HTH_MARR_2"/>
    <property type="match status" value="1"/>
</dbReference>
<evidence type="ECO:0000256" key="1">
    <source>
        <dbReference type="SAM" id="MobiDB-lite"/>
    </source>
</evidence>
<feature type="region of interest" description="Disordered" evidence="1">
    <location>
        <begin position="1"/>
        <end position="29"/>
    </location>
</feature>
<reference evidence="3 4" key="1">
    <citation type="journal article" date="2013" name="Genome Announc.">
        <title>Draft Genome Sequence of Rhodococcus rhodnii Strain LMG5362, a Symbiont of Rhodnius prolixus (Hemiptera, Reduviidae, Triatominae), the Principle Vector of Trypanosoma cruzi.</title>
        <authorList>
            <person name="Pachebat J.A."/>
            <person name="van Keulen G."/>
            <person name="Whitten M.M."/>
            <person name="Girdwood S."/>
            <person name="Del Sol R."/>
            <person name="Dyson P.J."/>
            <person name="Facey P.D."/>
        </authorList>
    </citation>
    <scope>NUCLEOTIDE SEQUENCE [LARGE SCALE GENOMIC DNA]</scope>
    <source>
        <strain evidence="3 4">LMG 5362</strain>
    </source>
</reference>
<dbReference type="SUPFAM" id="SSF46785">
    <property type="entry name" value="Winged helix' DNA-binding domain"/>
    <property type="match status" value="1"/>
</dbReference>
<dbReference type="SMART" id="SM00347">
    <property type="entry name" value="HTH_MARR"/>
    <property type="match status" value="1"/>
</dbReference>
<gene>
    <name evidence="3" type="ORF">Rrhod_1664</name>
</gene>
<accession>R7WSM5</accession>
<dbReference type="EMBL" id="APMY01000054">
    <property type="protein sequence ID" value="EOM77044.1"/>
    <property type="molecule type" value="Genomic_DNA"/>
</dbReference>
<name>R7WSM5_9NOCA</name>
<comment type="caution">
    <text evidence="3">The sequence shown here is derived from an EMBL/GenBank/DDBJ whole genome shotgun (WGS) entry which is preliminary data.</text>
</comment>
<dbReference type="InterPro" id="IPR036388">
    <property type="entry name" value="WH-like_DNA-bd_sf"/>
</dbReference>
<dbReference type="Gene3D" id="1.10.10.10">
    <property type="entry name" value="Winged helix-like DNA-binding domain superfamily/Winged helix DNA-binding domain"/>
    <property type="match status" value="1"/>
</dbReference>
<feature type="domain" description="HTH marR-type" evidence="2">
    <location>
        <begin position="44"/>
        <end position="180"/>
    </location>
</feature>
<dbReference type="Pfam" id="PF12802">
    <property type="entry name" value="MarR_2"/>
    <property type="match status" value="1"/>
</dbReference>
<dbReference type="GO" id="GO:0003700">
    <property type="term" value="F:DNA-binding transcription factor activity"/>
    <property type="evidence" value="ECO:0007669"/>
    <property type="project" value="InterPro"/>
</dbReference>